<proteinExistence type="predicted"/>
<dbReference type="Gene3D" id="3.30.450.40">
    <property type="match status" value="1"/>
</dbReference>
<organism evidence="7 8">
    <name type="scientific">Micromonospora echinaurantiaca</name>
    <dbReference type="NCBI Taxonomy" id="47857"/>
    <lineage>
        <taxon>Bacteria</taxon>
        <taxon>Bacillati</taxon>
        <taxon>Actinomycetota</taxon>
        <taxon>Actinomycetes</taxon>
        <taxon>Micromonosporales</taxon>
        <taxon>Micromonosporaceae</taxon>
        <taxon>Micromonospora</taxon>
    </lineage>
</organism>
<sequence length="307" mass="33037">MVRHADTGPPGYAQGDAGPLRRAPRRIPAVFAEQQEPQMPRRDDDPNFIEAVARGFDVIKAFQPPKPVMTLSEVAAATGLARPTARRILLTLEALGYVRPLTGGFALTTRVLELGLTYVQAMGLWDVARPHMERLVARTGESSSIAQLDGSDIVYVARVAVPKIIALAVSIGTRFPAPQTSLGKVLLAGLEPDDLDRRLAEPSRSGVEPRRTFDRAELDRTLRDVRAKGWSLTDQELAAGIRSVAAPLRDGAGKVIAALNVTVHAAETPVETLAEEYLPLLLQTASDISADFALYDAIPRVPALSAS</sequence>
<dbReference type="AlphaFoldDB" id="A0A1C5HK62"/>
<dbReference type="PROSITE" id="PS51078">
    <property type="entry name" value="ICLR_ED"/>
    <property type="match status" value="1"/>
</dbReference>
<feature type="domain" description="HTH iclR-type" evidence="5">
    <location>
        <begin position="49"/>
        <end position="109"/>
    </location>
</feature>
<keyword evidence="2" id="KW-0238">DNA-binding</keyword>
<evidence type="ECO:0000256" key="3">
    <source>
        <dbReference type="ARBA" id="ARBA00023163"/>
    </source>
</evidence>
<keyword evidence="1" id="KW-0805">Transcription regulation</keyword>
<dbReference type="PANTHER" id="PTHR30136:SF34">
    <property type="entry name" value="TRANSCRIPTIONAL REGULATOR"/>
    <property type="match status" value="1"/>
</dbReference>
<evidence type="ECO:0000256" key="1">
    <source>
        <dbReference type="ARBA" id="ARBA00023015"/>
    </source>
</evidence>
<evidence type="ECO:0000259" key="6">
    <source>
        <dbReference type="PROSITE" id="PS51078"/>
    </source>
</evidence>
<dbReference type="Pfam" id="PF01614">
    <property type="entry name" value="IclR_C"/>
    <property type="match status" value="1"/>
</dbReference>
<feature type="region of interest" description="Disordered" evidence="4">
    <location>
        <begin position="1"/>
        <end position="20"/>
    </location>
</feature>
<dbReference type="PROSITE" id="PS51077">
    <property type="entry name" value="HTH_ICLR"/>
    <property type="match status" value="1"/>
</dbReference>
<dbReference type="GO" id="GO:0045892">
    <property type="term" value="P:negative regulation of DNA-templated transcription"/>
    <property type="evidence" value="ECO:0007669"/>
    <property type="project" value="TreeGrafter"/>
</dbReference>
<gene>
    <name evidence="7" type="ORF">GA0070609_1700</name>
</gene>
<dbReference type="EMBL" id="LT607750">
    <property type="protein sequence ID" value="SCG45931.1"/>
    <property type="molecule type" value="Genomic_DNA"/>
</dbReference>
<evidence type="ECO:0000256" key="2">
    <source>
        <dbReference type="ARBA" id="ARBA00023125"/>
    </source>
</evidence>
<feature type="domain" description="IclR-ED" evidence="6">
    <location>
        <begin position="110"/>
        <end position="294"/>
    </location>
</feature>
<dbReference type="Proteomes" id="UP000198217">
    <property type="component" value="Chromosome I"/>
</dbReference>
<evidence type="ECO:0000313" key="8">
    <source>
        <dbReference type="Proteomes" id="UP000198217"/>
    </source>
</evidence>
<evidence type="ECO:0000256" key="4">
    <source>
        <dbReference type="SAM" id="MobiDB-lite"/>
    </source>
</evidence>
<evidence type="ECO:0000313" key="7">
    <source>
        <dbReference type="EMBL" id="SCG45931.1"/>
    </source>
</evidence>
<protein>
    <submittedName>
        <fullName evidence="7">Transcriptional regulator, IclR family</fullName>
    </submittedName>
</protein>
<dbReference type="InterPro" id="IPR036390">
    <property type="entry name" value="WH_DNA-bd_sf"/>
</dbReference>
<keyword evidence="8" id="KW-1185">Reference proteome</keyword>
<dbReference type="InterPro" id="IPR050707">
    <property type="entry name" value="HTH_MetabolicPath_Reg"/>
</dbReference>
<dbReference type="SUPFAM" id="SSF46785">
    <property type="entry name" value="Winged helix' DNA-binding domain"/>
    <property type="match status" value="1"/>
</dbReference>
<dbReference type="InterPro" id="IPR005471">
    <property type="entry name" value="Tscrpt_reg_IclR_N"/>
</dbReference>
<dbReference type="Pfam" id="PF09339">
    <property type="entry name" value="HTH_IclR"/>
    <property type="match status" value="1"/>
</dbReference>
<dbReference type="GO" id="GO:0003677">
    <property type="term" value="F:DNA binding"/>
    <property type="evidence" value="ECO:0007669"/>
    <property type="project" value="UniProtKB-KW"/>
</dbReference>
<evidence type="ECO:0000259" key="5">
    <source>
        <dbReference type="PROSITE" id="PS51077"/>
    </source>
</evidence>
<dbReference type="Gene3D" id="1.10.10.10">
    <property type="entry name" value="Winged helix-like DNA-binding domain superfamily/Winged helix DNA-binding domain"/>
    <property type="match status" value="1"/>
</dbReference>
<dbReference type="GO" id="GO:0003700">
    <property type="term" value="F:DNA-binding transcription factor activity"/>
    <property type="evidence" value="ECO:0007669"/>
    <property type="project" value="TreeGrafter"/>
</dbReference>
<dbReference type="InterPro" id="IPR014757">
    <property type="entry name" value="Tscrpt_reg_IclR_C"/>
</dbReference>
<keyword evidence="3" id="KW-0804">Transcription</keyword>
<accession>A0A1C5HK62</accession>
<dbReference type="PANTHER" id="PTHR30136">
    <property type="entry name" value="HELIX-TURN-HELIX TRANSCRIPTIONAL REGULATOR, ICLR FAMILY"/>
    <property type="match status" value="1"/>
</dbReference>
<name>A0A1C5HK62_9ACTN</name>
<reference evidence="7 8" key="1">
    <citation type="submission" date="2016-06" db="EMBL/GenBank/DDBJ databases">
        <authorList>
            <person name="Kjaerup R.B."/>
            <person name="Dalgaard T.S."/>
            <person name="Juul-Madsen H.R."/>
        </authorList>
    </citation>
    <scope>NUCLEOTIDE SEQUENCE [LARGE SCALE GENOMIC DNA]</scope>
    <source>
        <strain evidence="7 8">DSM 43904</strain>
    </source>
</reference>
<dbReference type="InterPro" id="IPR036388">
    <property type="entry name" value="WH-like_DNA-bd_sf"/>
</dbReference>
<dbReference type="InterPro" id="IPR029016">
    <property type="entry name" value="GAF-like_dom_sf"/>
</dbReference>
<dbReference type="SMART" id="SM00346">
    <property type="entry name" value="HTH_ICLR"/>
    <property type="match status" value="1"/>
</dbReference>
<dbReference type="SUPFAM" id="SSF55781">
    <property type="entry name" value="GAF domain-like"/>
    <property type="match status" value="1"/>
</dbReference>